<protein>
    <submittedName>
        <fullName evidence="1">Uncharacterized protein</fullName>
    </submittedName>
</protein>
<reference evidence="1" key="2">
    <citation type="submission" date="2023-05" db="EMBL/GenBank/DDBJ databases">
        <authorList>
            <consortium name="Lawrence Berkeley National Laboratory"/>
            <person name="Steindorff A."/>
            <person name="Hensen N."/>
            <person name="Bonometti L."/>
            <person name="Westerberg I."/>
            <person name="Brannstrom I.O."/>
            <person name="Guillou S."/>
            <person name="Cros-Aarteil S."/>
            <person name="Calhoun S."/>
            <person name="Haridas S."/>
            <person name="Kuo A."/>
            <person name="Mondo S."/>
            <person name="Pangilinan J."/>
            <person name="Riley R."/>
            <person name="Labutti K."/>
            <person name="Andreopoulos B."/>
            <person name="Lipzen A."/>
            <person name="Chen C."/>
            <person name="Yanf M."/>
            <person name="Daum C."/>
            <person name="Ng V."/>
            <person name="Clum A."/>
            <person name="Ohm R."/>
            <person name="Martin F."/>
            <person name="Silar P."/>
            <person name="Natvig D."/>
            <person name="Lalanne C."/>
            <person name="Gautier V."/>
            <person name="Ament-Velasquez S.L."/>
            <person name="Kruys A."/>
            <person name="Hutchinson M.I."/>
            <person name="Powell A.J."/>
            <person name="Barry K."/>
            <person name="Miller A.N."/>
            <person name="Grigoriev I.V."/>
            <person name="Debuchy R."/>
            <person name="Gladieux P."/>
            <person name="Thoren M.H."/>
            <person name="Johannesson H."/>
        </authorList>
    </citation>
    <scope>NUCLEOTIDE SEQUENCE</scope>
    <source>
        <strain evidence="1">CBS 731.68</strain>
    </source>
</reference>
<reference evidence="1" key="1">
    <citation type="journal article" date="2023" name="Mol. Phylogenet. Evol.">
        <title>Genome-scale phylogeny and comparative genomics of the fungal order Sordariales.</title>
        <authorList>
            <person name="Hensen N."/>
            <person name="Bonometti L."/>
            <person name="Westerberg I."/>
            <person name="Brannstrom I.O."/>
            <person name="Guillou S."/>
            <person name="Cros-Aarteil S."/>
            <person name="Calhoun S."/>
            <person name="Haridas S."/>
            <person name="Kuo A."/>
            <person name="Mondo S."/>
            <person name="Pangilinan J."/>
            <person name="Riley R."/>
            <person name="LaButti K."/>
            <person name="Andreopoulos B."/>
            <person name="Lipzen A."/>
            <person name="Chen C."/>
            <person name="Yan M."/>
            <person name="Daum C."/>
            <person name="Ng V."/>
            <person name="Clum A."/>
            <person name="Steindorff A."/>
            <person name="Ohm R.A."/>
            <person name="Martin F."/>
            <person name="Silar P."/>
            <person name="Natvig D.O."/>
            <person name="Lalanne C."/>
            <person name="Gautier V."/>
            <person name="Ament-Velasquez S.L."/>
            <person name="Kruys A."/>
            <person name="Hutchinson M.I."/>
            <person name="Powell A.J."/>
            <person name="Barry K."/>
            <person name="Miller A.N."/>
            <person name="Grigoriev I.V."/>
            <person name="Debuchy R."/>
            <person name="Gladieux P."/>
            <person name="Hiltunen Thoren M."/>
            <person name="Johannesson H."/>
        </authorList>
    </citation>
    <scope>NUCLEOTIDE SEQUENCE</scope>
    <source>
        <strain evidence="1">CBS 731.68</strain>
    </source>
</reference>
<dbReference type="AlphaFoldDB" id="A0AAN6TY91"/>
<sequence length="244" mass="26953">MGRLPNELYGMTYAGVALRTFGHRRGILGTICLSPGTHTTTRPKSFESNLCTLRLVHKGFRVPATKYLLSHGFFSFDSIYLGSTGMKKRIRALSRHDIHGAAAALAGRIEYCMSNADQEVMARTSDLRMDLDLLNRHLQLLDQRRSDGSSATLGQITDGEQVATDQLATPLTARFKSVTALEVRNDRPQVSRIYGNDRPALALRGLRCRLYETGPYWTRGPLHPGRGSCQAVLSDSTPGSFLRG</sequence>
<proteinExistence type="predicted"/>
<comment type="caution">
    <text evidence="1">The sequence shown here is derived from an EMBL/GenBank/DDBJ whole genome shotgun (WGS) entry which is preliminary data.</text>
</comment>
<keyword evidence="2" id="KW-1185">Reference proteome</keyword>
<dbReference type="EMBL" id="MU853230">
    <property type="protein sequence ID" value="KAK4122759.1"/>
    <property type="molecule type" value="Genomic_DNA"/>
</dbReference>
<dbReference type="RefSeq" id="XP_062646530.1">
    <property type="nucleotide sequence ID" value="XM_062787552.1"/>
</dbReference>
<dbReference type="GeneID" id="87824322"/>
<gene>
    <name evidence="1" type="ORF">N657DRAFT_477608</name>
</gene>
<dbReference type="Proteomes" id="UP001302602">
    <property type="component" value="Unassembled WGS sequence"/>
</dbReference>
<evidence type="ECO:0000313" key="1">
    <source>
        <dbReference type="EMBL" id="KAK4122759.1"/>
    </source>
</evidence>
<organism evidence="1 2">
    <name type="scientific">Parathielavia appendiculata</name>
    <dbReference type="NCBI Taxonomy" id="2587402"/>
    <lineage>
        <taxon>Eukaryota</taxon>
        <taxon>Fungi</taxon>
        <taxon>Dikarya</taxon>
        <taxon>Ascomycota</taxon>
        <taxon>Pezizomycotina</taxon>
        <taxon>Sordariomycetes</taxon>
        <taxon>Sordariomycetidae</taxon>
        <taxon>Sordariales</taxon>
        <taxon>Chaetomiaceae</taxon>
        <taxon>Parathielavia</taxon>
    </lineage>
</organism>
<evidence type="ECO:0000313" key="2">
    <source>
        <dbReference type="Proteomes" id="UP001302602"/>
    </source>
</evidence>
<name>A0AAN6TY91_9PEZI</name>
<accession>A0AAN6TY91</accession>